<sequence>MARLIDWPVGLGIRSWEPSSGPESVNSGSNASTNGVPQTFASPLGGWGYSVTLPACQGRMARRLRGMITALHAGANAVRLAWHDADGMSLEEAGISYSVEQMRDGLPWSNDEPWSNGENWAAQYPLVSVGAAAARGATIITLSDSFWGGQLDMGDEFGFVGHFAKYQVTQRIAAGQYRIWPQLRRAVTPDDLATLVPVLAMRPFSTSFASYSRDVDVMPETVLQLFEVYDYDVRAYFTD</sequence>
<dbReference type="HOGENOM" id="CLU_1136458_0_0_5"/>
<dbReference type="AlphaFoldDB" id="B9K2T3"/>
<protein>
    <submittedName>
        <fullName evidence="2">Uncharacterized protein</fullName>
    </submittedName>
</protein>
<dbReference type="STRING" id="311402.Avi_6197"/>
<gene>
    <name evidence="2" type="ordered locus">Avi_6197</name>
</gene>
<dbReference type="eggNOG" id="ENOG5030YTG">
    <property type="taxonomic scope" value="Bacteria"/>
</dbReference>
<dbReference type="Proteomes" id="UP000001596">
    <property type="component" value="Chromosome 2"/>
</dbReference>
<reference evidence="2 3" key="1">
    <citation type="journal article" date="2009" name="J. Bacteriol.">
        <title>Genome sequences of three Agrobacterium biovars help elucidate the evolution of multichromosome genomes in bacteria.</title>
        <authorList>
            <person name="Slater S.C."/>
            <person name="Goldman B.S."/>
            <person name="Goodner B."/>
            <person name="Setubal J.C."/>
            <person name="Farrand S.K."/>
            <person name="Nester E.W."/>
            <person name="Burr T.J."/>
            <person name="Banta L."/>
            <person name="Dickerman A.W."/>
            <person name="Paulsen I."/>
            <person name="Otten L."/>
            <person name="Suen G."/>
            <person name="Welch R."/>
            <person name="Almeida N.F."/>
            <person name="Arnold F."/>
            <person name="Burton O.T."/>
            <person name="Du Z."/>
            <person name="Ewing A."/>
            <person name="Godsy E."/>
            <person name="Heisel S."/>
            <person name="Houmiel K.L."/>
            <person name="Jhaveri J."/>
            <person name="Lu J."/>
            <person name="Miller N.M."/>
            <person name="Norton S."/>
            <person name="Chen Q."/>
            <person name="Phoolcharoen W."/>
            <person name="Ohlin V."/>
            <person name="Ondrusek D."/>
            <person name="Pride N."/>
            <person name="Stricklin S.L."/>
            <person name="Sun J."/>
            <person name="Wheeler C."/>
            <person name="Wilson L."/>
            <person name="Zhu H."/>
            <person name="Wood D.W."/>
        </authorList>
    </citation>
    <scope>NUCLEOTIDE SEQUENCE [LARGE SCALE GENOMIC DNA]</scope>
    <source>
        <strain evidence="3">S4 / ATCC BAA-846</strain>
    </source>
</reference>
<feature type="region of interest" description="Disordered" evidence="1">
    <location>
        <begin position="18"/>
        <end position="37"/>
    </location>
</feature>
<keyword evidence="3" id="KW-1185">Reference proteome</keyword>
<name>B9K2T3_ALLAM</name>
<accession>B9K2T3</accession>
<proteinExistence type="predicted"/>
<dbReference type="EMBL" id="CP000634">
    <property type="protein sequence ID" value="ACM39181.1"/>
    <property type="molecule type" value="Genomic_DNA"/>
</dbReference>
<evidence type="ECO:0000313" key="3">
    <source>
        <dbReference type="Proteomes" id="UP000001596"/>
    </source>
</evidence>
<evidence type="ECO:0000313" key="2">
    <source>
        <dbReference type="EMBL" id="ACM39181.1"/>
    </source>
</evidence>
<evidence type="ECO:0000256" key="1">
    <source>
        <dbReference type="SAM" id="MobiDB-lite"/>
    </source>
</evidence>
<organism evidence="2 3">
    <name type="scientific">Allorhizobium ampelinum (strain ATCC BAA-846 / DSM 112012 / S4)</name>
    <name type="common">Agrobacterium vitis (strain S4)</name>
    <dbReference type="NCBI Taxonomy" id="311402"/>
    <lineage>
        <taxon>Bacteria</taxon>
        <taxon>Pseudomonadati</taxon>
        <taxon>Pseudomonadota</taxon>
        <taxon>Alphaproteobacteria</taxon>
        <taxon>Hyphomicrobiales</taxon>
        <taxon>Rhizobiaceae</taxon>
        <taxon>Rhizobium/Agrobacterium group</taxon>
        <taxon>Allorhizobium</taxon>
        <taxon>Allorhizobium ampelinum</taxon>
    </lineage>
</organism>
<dbReference type="RefSeq" id="WP_012654423.1">
    <property type="nucleotide sequence ID" value="NC_011988.1"/>
</dbReference>
<dbReference type="KEGG" id="avi:Avi_6197"/>